<feature type="compositionally biased region" description="Low complexity" evidence="1">
    <location>
        <begin position="1"/>
        <end position="16"/>
    </location>
</feature>
<name>A0A9Q9ALW5_9PEZI</name>
<evidence type="ECO:0000313" key="3">
    <source>
        <dbReference type="Proteomes" id="UP001056384"/>
    </source>
</evidence>
<dbReference type="AlphaFoldDB" id="A0A9Q9ALW5"/>
<reference evidence="2" key="1">
    <citation type="submission" date="2022-06" db="EMBL/GenBank/DDBJ databases">
        <title>Complete genome sequences of two strains of the flax pathogen Septoria linicola.</title>
        <authorList>
            <person name="Lapalu N."/>
            <person name="Simon A."/>
            <person name="Demenou B."/>
            <person name="Paumier D."/>
            <person name="Guillot M.-P."/>
            <person name="Gout L."/>
            <person name="Valade R."/>
        </authorList>
    </citation>
    <scope>NUCLEOTIDE SEQUENCE</scope>
    <source>
        <strain evidence="2">SE15195</strain>
    </source>
</reference>
<keyword evidence="3" id="KW-1185">Reference proteome</keyword>
<protein>
    <submittedName>
        <fullName evidence="2">Uncharacterized protein</fullName>
    </submittedName>
</protein>
<feature type="compositionally biased region" description="Basic and acidic residues" evidence="1">
    <location>
        <begin position="65"/>
        <end position="102"/>
    </location>
</feature>
<dbReference type="EMBL" id="CP099419">
    <property type="protein sequence ID" value="USW48850.1"/>
    <property type="molecule type" value="Genomic_DNA"/>
</dbReference>
<evidence type="ECO:0000256" key="1">
    <source>
        <dbReference type="SAM" id="MobiDB-lite"/>
    </source>
</evidence>
<feature type="compositionally biased region" description="Basic and acidic residues" evidence="1">
    <location>
        <begin position="19"/>
        <end position="29"/>
    </location>
</feature>
<sequence>MTIPTNNTAAPTENATDSPIEHPDAHVDPEPSIPPPNDDPHPHNTTATSSPNASEEEQEQQQRQTMEERGCMDMEKESEIAVDGKEHDKNGQESGETEKVGEEEQEEEEKNEED</sequence>
<evidence type="ECO:0000313" key="2">
    <source>
        <dbReference type="EMBL" id="USW48850.1"/>
    </source>
</evidence>
<accession>A0A9Q9ALW5</accession>
<proteinExistence type="predicted"/>
<feature type="compositionally biased region" description="Acidic residues" evidence="1">
    <location>
        <begin position="103"/>
        <end position="114"/>
    </location>
</feature>
<feature type="region of interest" description="Disordered" evidence="1">
    <location>
        <begin position="1"/>
        <end position="114"/>
    </location>
</feature>
<organism evidence="2 3">
    <name type="scientific">Septoria linicola</name>
    <dbReference type="NCBI Taxonomy" id="215465"/>
    <lineage>
        <taxon>Eukaryota</taxon>
        <taxon>Fungi</taxon>
        <taxon>Dikarya</taxon>
        <taxon>Ascomycota</taxon>
        <taxon>Pezizomycotina</taxon>
        <taxon>Dothideomycetes</taxon>
        <taxon>Dothideomycetidae</taxon>
        <taxon>Mycosphaerellales</taxon>
        <taxon>Mycosphaerellaceae</taxon>
        <taxon>Septoria</taxon>
    </lineage>
</organism>
<gene>
    <name evidence="2" type="ORF">Slin15195_G021690</name>
</gene>
<dbReference type="Proteomes" id="UP001056384">
    <property type="component" value="Chromosome 2"/>
</dbReference>